<dbReference type="EMBL" id="PKMF04000164">
    <property type="protein sequence ID" value="KAK7845822.1"/>
    <property type="molecule type" value="Genomic_DNA"/>
</dbReference>
<dbReference type="GO" id="GO:0004568">
    <property type="term" value="F:chitinase activity"/>
    <property type="evidence" value="ECO:0007669"/>
    <property type="project" value="InterPro"/>
</dbReference>
<gene>
    <name evidence="4" type="primary">CTL2_3</name>
    <name evidence="4" type="ORF">CFP56_008881</name>
</gene>
<dbReference type="GO" id="GO:0006032">
    <property type="term" value="P:chitin catabolic process"/>
    <property type="evidence" value="ECO:0007669"/>
    <property type="project" value="InterPro"/>
</dbReference>
<name>A0AAW0L2F7_QUESU</name>
<evidence type="ECO:0000313" key="4">
    <source>
        <dbReference type="EMBL" id="KAK7845822.1"/>
    </source>
</evidence>
<dbReference type="CDD" id="cd00325">
    <property type="entry name" value="chitinase_GH19"/>
    <property type="match status" value="1"/>
</dbReference>
<comment type="caution">
    <text evidence="4">The sequence shown here is derived from an EMBL/GenBank/DDBJ whole genome shotgun (WGS) entry which is preliminary data.</text>
</comment>
<dbReference type="Pfam" id="PF00182">
    <property type="entry name" value="Glyco_hydro_19"/>
    <property type="match status" value="1"/>
</dbReference>
<dbReference type="GO" id="GO:0016998">
    <property type="term" value="P:cell wall macromolecule catabolic process"/>
    <property type="evidence" value="ECO:0007669"/>
    <property type="project" value="InterPro"/>
</dbReference>
<dbReference type="PANTHER" id="PTHR22595:SF176">
    <property type="entry name" value="CHITINASE-LIKE PROTEIN 2"/>
    <property type="match status" value="1"/>
</dbReference>
<dbReference type="Gene3D" id="1.10.530.10">
    <property type="match status" value="1"/>
</dbReference>
<dbReference type="SUPFAM" id="SSF53955">
    <property type="entry name" value="Lysozyme-like"/>
    <property type="match status" value="1"/>
</dbReference>
<keyword evidence="5" id="KW-1185">Reference proteome</keyword>
<organism evidence="4 5">
    <name type="scientific">Quercus suber</name>
    <name type="common">Cork oak</name>
    <dbReference type="NCBI Taxonomy" id="58331"/>
    <lineage>
        <taxon>Eukaryota</taxon>
        <taxon>Viridiplantae</taxon>
        <taxon>Streptophyta</taxon>
        <taxon>Embryophyta</taxon>
        <taxon>Tracheophyta</taxon>
        <taxon>Spermatophyta</taxon>
        <taxon>Magnoliopsida</taxon>
        <taxon>eudicotyledons</taxon>
        <taxon>Gunneridae</taxon>
        <taxon>Pentapetalae</taxon>
        <taxon>rosids</taxon>
        <taxon>fabids</taxon>
        <taxon>Fagales</taxon>
        <taxon>Fagaceae</taxon>
        <taxon>Quercus</taxon>
    </lineage>
</organism>
<dbReference type="AlphaFoldDB" id="A0AAW0L2F7"/>
<reference evidence="4 5" key="1">
    <citation type="journal article" date="2018" name="Sci. Data">
        <title>The draft genome sequence of cork oak.</title>
        <authorList>
            <person name="Ramos A.M."/>
            <person name="Usie A."/>
            <person name="Barbosa P."/>
            <person name="Barros P.M."/>
            <person name="Capote T."/>
            <person name="Chaves I."/>
            <person name="Simoes F."/>
            <person name="Abreu I."/>
            <person name="Carrasquinho I."/>
            <person name="Faro C."/>
            <person name="Guimaraes J.B."/>
            <person name="Mendonca D."/>
            <person name="Nobrega F."/>
            <person name="Rodrigues L."/>
            <person name="Saibo N.J.M."/>
            <person name="Varela M.C."/>
            <person name="Egas C."/>
            <person name="Matos J."/>
            <person name="Miguel C.M."/>
            <person name="Oliveira M.M."/>
            <person name="Ricardo C.P."/>
            <person name="Goncalves S."/>
        </authorList>
    </citation>
    <scope>NUCLEOTIDE SEQUENCE [LARGE SCALE GENOMIC DNA]</scope>
    <source>
        <strain evidence="5">cv. HL8</strain>
    </source>
</reference>
<feature type="chain" id="PRO_5043317673" evidence="2">
    <location>
        <begin position="22"/>
        <end position="306"/>
    </location>
</feature>
<dbReference type="InterPro" id="IPR000726">
    <property type="entry name" value="Glyco_hydro_19_cat"/>
</dbReference>
<dbReference type="GO" id="GO:0008061">
    <property type="term" value="F:chitin binding"/>
    <property type="evidence" value="ECO:0007669"/>
    <property type="project" value="UniProtKB-KW"/>
</dbReference>
<feature type="signal peptide" evidence="2">
    <location>
        <begin position="1"/>
        <end position="21"/>
    </location>
</feature>
<proteinExistence type="predicted"/>
<protein>
    <submittedName>
        <fullName evidence="4">Chitinase-like protein 2</fullName>
    </submittedName>
</protein>
<keyword evidence="2" id="KW-0732">Signal</keyword>
<evidence type="ECO:0000259" key="3">
    <source>
        <dbReference type="Pfam" id="PF00182"/>
    </source>
</evidence>
<evidence type="ECO:0000256" key="2">
    <source>
        <dbReference type="SAM" id="SignalP"/>
    </source>
</evidence>
<evidence type="ECO:0000313" key="5">
    <source>
        <dbReference type="Proteomes" id="UP000237347"/>
    </source>
</evidence>
<sequence length="306" mass="34578">MEYKWIVPFTILAFILVQVNCIWHRARYVPKPCTGCHIDRRLCCMLMEEGEGICCNGCVSQNVQHTQFYSLRSLLANRAVYEPSKKKPSSWSIEFWNYTSFITAAAQYQPYGFGTTYKDGGKVSPGKMEVAALLAHIGSKVTTKGTFLDLSIDSFMTQSNGFSLFMISIRNYNYGEATKDLNVDLLNHPEYIEENATLAFLVAIWRWMTPIKENQPSAHDVFIGNWKPTENDNLAKRVSGFGTTMNVLYGDLVCGKGNNETSVNNIIEYYLHYLDRIGVNRNKAGPHELLSCADQVPFNPYVALSP</sequence>
<evidence type="ECO:0000256" key="1">
    <source>
        <dbReference type="ARBA" id="ARBA00022669"/>
    </source>
</evidence>
<feature type="domain" description="Glycoside hydrolase family 19 catalytic" evidence="3">
    <location>
        <begin position="170"/>
        <end position="282"/>
    </location>
</feature>
<accession>A0AAW0L2F7</accession>
<keyword evidence="1" id="KW-0147">Chitin-binding</keyword>
<dbReference type="InterPro" id="IPR023346">
    <property type="entry name" value="Lysozyme-like_dom_sf"/>
</dbReference>
<dbReference type="PANTHER" id="PTHR22595">
    <property type="entry name" value="CHITINASE-RELATED"/>
    <property type="match status" value="1"/>
</dbReference>
<dbReference type="Proteomes" id="UP000237347">
    <property type="component" value="Unassembled WGS sequence"/>
</dbReference>